<dbReference type="InterPro" id="IPR036641">
    <property type="entry name" value="HPT_dom_sf"/>
</dbReference>
<evidence type="ECO:0000256" key="2">
    <source>
        <dbReference type="PROSITE-ProRule" id="PRU00110"/>
    </source>
</evidence>
<dbReference type="Gene3D" id="1.20.120.160">
    <property type="entry name" value="HPT domain"/>
    <property type="match status" value="1"/>
</dbReference>
<dbReference type="GO" id="GO:0004672">
    <property type="term" value="F:protein kinase activity"/>
    <property type="evidence" value="ECO:0007669"/>
    <property type="project" value="UniProtKB-ARBA"/>
</dbReference>
<dbReference type="InterPro" id="IPR008207">
    <property type="entry name" value="Sig_transdc_His_kin_Hpt_dom"/>
</dbReference>
<dbReference type="Proteomes" id="UP000284021">
    <property type="component" value="Unassembled WGS sequence"/>
</dbReference>
<dbReference type="AlphaFoldDB" id="A0A418XA20"/>
<keyword evidence="1" id="KW-0902">Two-component regulatory system</keyword>
<dbReference type="PROSITE" id="PS50894">
    <property type="entry name" value="HPT"/>
    <property type="match status" value="1"/>
</dbReference>
<dbReference type="SUPFAM" id="SSF47226">
    <property type="entry name" value="Histidine-containing phosphotransfer domain, HPT domain"/>
    <property type="match status" value="1"/>
</dbReference>
<evidence type="ECO:0000313" key="5">
    <source>
        <dbReference type="Proteomes" id="UP000284021"/>
    </source>
</evidence>
<name>A0A418XA20_9PSED</name>
<organism evidence="4 5">
    <name type="scientific">Pseudomonas cavernicola</name>
    <dbReference type="NCBI Taxonomy" id="2320866"/>
    <lineage>
        <taxon>Bacteria</taxon>
        <taxon>Pseudomonadati</taxon>
        <taxon>Pseudomonadota</taxon>
        <taxon>Gammaproteobacteria</taxon>
        <taxon>Pseudomonadales</taxon>
        <taxon>Pseudomonadaceae</taxon>
        <taxon>Pseudomonas</taxon>
    </lineage>
</organism>
<sequence length="33" mass="3452">MCALLEQESFAEASRIAHNMKSMAGTIGAQALA</sequence>
<gene>
    <name evidence="4" type="ORF">D3879_24340</name>
</gene>
<reference evidence="4 5" key="1">
    <citation type="submission" date="2018-09" db="EMBL/GenBank/DDBJ databases">
        <authorList>
            <person name="Zhu H."/>
        </authorList>
    </citation>
    <scope>NUCLEOTIDE SEQUENCE [LARGE SCALE GENOMIC DNA]</scope>
    <source>
        <strain evidence="4 5">K1S02-6</strain>
    </source>
</reference>
<evidence type="ECO:0000259" key="3">
    <source>
        <dbReference type="PROSITE" id="PS50894"/>
    </source>
</evidence>
<keyword evidence="5" id="KW-1185">Reference proteome</keyword>
<comment type="caution">
    <text evidence="4">The sequence shown here is derived from an EMBL/GenBank/DDBJ whole genome shotgun (WGS) entry which is preliminary data.</text>
</comment>
<feature type="modified residue" description="Phosphohistidine" evidence="2">
    <location>
        <position position="18"/>
    </location>
</feature>
<keyword evidence="2" id="KW-0597">Phosphoprotein</keyword>
<dbReference type="GO" id="GO:0000160">
    <property type="term" value="P:phosphorelay signal transduction system"/>
    <property type="evidence" value="ECO:0007669"/>
    <property type="project" value="UniProtKB-KW"/>
</dbReference>
<proteinExistence type="predicted"/>
<evidence type="ECO:0000313" key="4">
    <source>
        <dbReference type="EMBL" id="RJG09307.1"/>
    </source>
</evidence>
<feature type="domain" description="HPt" evidence="3">
    <location>
        <begin position="1"/>
        <end position="33"/>
    </location>
</feature>
<evidence type="ECO:0000256" key="1">
    <source>
        <dbReference type="ARBA" id="ARBA00023012"/>
    </source>
</evidence>
<dbReference type="EMBL" id="QYUR01000008">
    <property type="protein sequence ID" value="RJG09307.1"/>
    <property type="molecule type" value="Genomic_DNA"/>
</dbReference>
<protein>
    <recommendedName>
        <fullName evidence="3">HPt domain-containing protein</fullName>
    </recommendedName>
</protein>
<dbReference type="Pfam" id="PF01627">
    <property type="entry name" value="Hpt"/>
    <property type="match status" value="1"/>
</dbReference>
<accession>A0A418XA20</accession>